<dbReference type="PANTHER" id="PTHR43539:SF78">
    <property type="entry name" value="FLAVIN-CONTAINING MONOOXYGENASE"/>
    <property type="match status" value="1"/>
</dbReference>
<dbReference type="Pfam" id="PF13738">
    <property type="entry name" value="Pyr_redox_3"/>
    <property type="match status" value="1"/>
</dbReference>
<proteinExistence type="predicted"/>
<feature type="region of interest" description="Disordered" evidence="2">
    <location>
        <begin position="350"/>
        <end position="373"/>
    </location>
</feature>
<dbReference type="SUPFAM" id="SSF51905">
    <property type="entry name" value="FAD/NAD(P)-binding domain"/>
    <property type="match status" value="1"/>
</dbReference>
<dbReference type="PRINTS" id="PR00469">
    <property type="entry name" value="PNDRDTASEII"/>
</dbReference>
<dbReference type="GeneID" id="59162196"/>
<dbReference type="Gene3D" id="3.50.50.60">
    <property type="entry name" value="FAD/NAD(P)-binding domain"/>
    <property type="match status" value="1"/>
</dbReference>
<dbReference type="RefSeq" id="WP_123093554.1">
    <property type="nucleotide sequence ID" value="NZ_CP044548.2"/>
</dbReference>
<dbReference type="PANTHER" id="PTHR43539">
    <property type="entry name" value="FLAVIN-BINDING MONOOXYGENASE-LIKE PROTEIN (AFU_ORTHOLOGUE AFUA_4G09220)"/>
    <property type="match status" value="1"/>
</dbReference>
<keyword evidence="3" id="KW-0503">Monooxygenase</keyword>
<name>A0A650GDP2_9MICO</name>
<dbReference type="GO" id="GO:0050660">
    <property type="term" value="F:flavin adenine dinucleotide binding"/>
    <property type="evidence" value="ECO:0007669"/>
    <property type="project" value="TreeGrafter"/>
</dbReference>
<gene>
    <name evidence="3" type="ORF">EEW87_013485</name>
</gene>
<dbReference type="PRINTS" id="PR00368">
    <property type="entry name" value="FADPNR"/>
</dbReference>
<dbReference type="Proteomes" id="UP000271708">
    <property type="component" value="Chromosome"/>
</dbReference>
<evidence type="ECO:0000313" key="4">
    <source>
        <dbReference type="Proteomes" id="UP000271708"/>
    </source>
</evidence>
<dbReference type="AlphaFoldDB" id="A0A650GDP2"/>
<evidence type="ECO:0000256" key="1">
    <source>
        <dbReference type="ARBA" id="ARBA00023002"/>
    </source>
</evidence>
<keyword evidence="1" id="KW-0560">Oxidoreductase</keyword>
<feature type="compositionally biased region" description="Low complexity" evidence="2">
    <location>
        <begin position="355"/>
        <end position="373"/>
    </location>
</feature>
<dbReference type="InterPro" id="IPR036188">
    <property type="entry name" value="FAD/NAD-bd_sf"/>
</dbReference>
<sequence>MQIWESVVIGAGQAGLSTSYHLRRLGVEHVVLDADERPGGAWQHRWDSLTMDDVHGVADLPDAPAPGRGDEPANQVIASWFDEYEQAQELPVLRPVRVDAVTDEDGLLVVRSGGRSWTSRTLVNATGTWTHPFVPTYPGQRDFAGEQWHTVSYPGREHFAGMRVLVVGAGASAVQLIGEIATVADVVWATRRPPRWSGGDFSGRAAITAVQERLDAGLPPASVVSVTGLHLRPQEEAAARTGVYDRRLPIFERLERDGARWADGRLERVDAIVWATGFRPALRHLAPLGLRGPRGGIPLRRGGSDVQTTVTSVLDPRVQLVGYGPSASTIGGNRAGRAAARAVRDRLDAELTEVSAPRRASARPAAGPRPSSP</sequence>
<dbReference type="KEGG" id="jme:EEW87_013485"/>
<protein>
    <submittedName>
        <fullName evidence="3">SidA/IucD/PvdA family monooxygenase</fullName>
    </submittedName>
</protein>
<accession>A0A650GDP2</accession>
<evidence type="ECO:0000256" key="2">
    <source>
        <dbReference type="SAM" id="MobiDB-lite"/>
    </source>
</evidence>
<evidence type="ECO:0000313" key="3">
    <source>
        <dbReference type="EMBL" id="QGX08538.1"/>
    </source>
</evidence>
<organism evidence="3 4">
    <name type="scientific">Janibacter melonis</name>
    <dbReference type="NCBI Taxonomy" id="262209"/>
    <lineage>
        <taxon>Bacteria</taxon>
        <taxon>Bacillati</taxon>
        <taxon>Actinomycetota</taxon>
        <taxon>Actinomycetes</taxon>
        <taxon>Micrococcales</taxon>
        <taxon>Intrasporangiaceae</taxon>
        <taxon>Janibacter</taxon>
    </lineage>
</organism>
<dbReference type="EMBL" id="CP044548">
    <property type="protein sequence ID" value="QGX08538.1"/>
    <property type="molecule type" value="Genomic_DNA"/>
</dbReference>
<reference evidence="3 4" key="1">
    <citation type="submission" date="2019-09" db="EMBL/GenBank/DDBJ databases">
        <title>Complete Genome Sequence of Janibacter melonis M714 with both human health impact and industrial applications.</title>
        <authorList>
            <person name="Jin M."/>
            <person name="Zhao Q.R."/>
        </authorList>
    </citation>
    <scope>NUCLEOTIDE SEQUENCE [LARGE SCALE GENOMIC DNA]</scope>
    <source>
        <strain evidence="3 4">M714</strain>
    </source>
</reference>
<dbReference type="GO" id="GO:0004497">
    <property type="term" value="F:monooxygenase activity"/>
    <property type="evidence" value="ECO:0007669"/>
    <property type="project" value="UniProtKB-KW"/>
</dbReference>
<dbReference type="InterPro" id="IPR050982">
    <property type="entry name" value="Auxin_biosynth/cation_transpt"/>
</dbReference>